<evidence type="ECO:0000256" key="1">
    <source>
        <dbReference type="SAM" id="MobiDB-lite"/>
    </source>
</evidence>
<sequence>MSQQGDRRRHEDDWWGELYDPRRADAGPAAASDSVDDRFDSASRTLAGDEDAGNQRPAAGAPWGPRTGEPGGAAPGSDADAGGGPQGWRSPVDEEPGATLPTQHRAEPGPATPSTGGNAGSSPERRDNAGSGATPPSDGRGDSGAGSGRTGSGGAWGGAGSGRTEPGGAGAGAAPGGAGSGDSPGRAEPSDPRRTGPAGAPGRTDWGSAPGPTSRDSAPGPTGPGSPPGPAGPAGAPGPVNRAGVPGLADSAGAPGPANRAGAPGPVNPAGAPGPADSAGAPGPANRAGAPGPVNPAGVPGLADSAGAPGPTSRSGAPGPADPESDPRRTGPAGAPGATIPAGPPRRAGVAGPPSPSSGPRGAGVPAPPEAALRADPARPWRAAAASYVGVEPPAYETEPTTLPVTDPEDLRDVVPDTVLEGARYGTLTLRAASLRGDAARYRGELRRDALLAVRFGTGDSALLLVAVASGQRAAPGAHRVARELCEWIAGAVGGNQARLTEDIHTANRGALSSGLHRLTDRAYGRLRAGATVRGLAPADHTASVRCLLLPAHPACRTRVFFGVGDGGLFRLRDGVWQDLEPEGGERDTVGGPVIGYGSGRPPVQRPGHAPDPTPDPTPDTTPEPTPDPTPEPESEPVHGPFRFRASVARPGDTLLLCSAGLADPLRGEAALADRLAERWDTAEAPGLAAFLADAQTGVKGYADDRTAAAVWEA</sequence>
<dbReference type="Pfam" id="PF13672">
    <property type="entry name" value="PP2C_2"/>
    <property type="match status" value="1"/>
</dbReference>
<feature type="compositionally biased region" description="Basic and acidic residues" evidence="1">
    <location>
        <begin position="1"/>
        <end position="25"/>
    </location>
</feature>
<feature type="region of interest" description="Disordered" evidence="1">
    <location>
        <begin position="581"/>
        <end position="640"/>
    </location>
</feature>
<organism evidence="3 4">
    <name type="scientific">Streptomyces rugosispiralis</name>
    <dbReference type="NCBI Taxonomy" id="2967341"/>
    <lineage>
        <taxon>Bacteria</taxon>
        <taxon>Bacillati</taxon>
        <taxon>Actinomycetota</taxon>
        <taxon>Actinomycetes</taxon>
        <taxon>Kitasatosporales</taxon>
        <taxon>Streptomycetaceae</taxon>
        <taxon>Streptomyces</taxon>
    </lineage>
</organism>
<feature type="compositionally biased region" description="Low complexity" evidence="1">
    <location>
        <begin position="233"/>
        <end position="301"/>
    </location>
</feature>
<protein>
    <submittedName>
        <fullName evidence="3">Protein phosphatase 2C domain-containing protein</fullName>
    </submittedName>
</protein>
<keyword evidence="4" id="KW-1185">Reference proteome</keyword>
<feature type="compositionally biased region" description="Pro residues" evidence="1">
    <location>
        <begin position="221"/>
        <end position="231"/>
    </location>
</feature>
<dbReference type="EMBL" id="JANIAA010000026">
    <property type="protein sequence ID" value="MCQ8192489.1"/>
    <property type="molecule type" value="Genomic_DNA"/>
</dbReference>
<accession>A0ABT1V522</accession>
<comment type="caution">
    <text evidence="3">The sequence shown here is derived from an EMBL/GenBank/DDBJ whole genome shotgun (WGS) entry which is preliminary data.</text>
</comment>
<evidence type="ECO:0000313" key="4">
    <source>
        <dbReference type="Proteomes" id="UP001204746"/>
    </source>
</evidence>
<evidence type="ECO:0000259" key="2">
    <source>
        <dbReference type="Pfam" id="PF13672"/>
    </source>
</evidence>
<dbReference type="InterPro" id="IPR001932">
    <property type="entry name" value="PPM-type_phosphatase-like_dom"/>
</dbReference>
<feature type="region of interest" description="Disordered" evidence="1">
    <location>
        <begin position="1"/>
        <end position="377"/>
    </location>
</feature>
<dbReference type="Proteomes" id="UP001204746">
    <property type="component" value="Unassembled WGS sequence"/>
</dbReference>
<feature type="domain" description="PPM-type phosphatase" evidence="2">
    <location>
        <begin position="436"/>
        <end position="586"/>
    </location>
</feature>
<proteinExistence type="predicted"/>
<gene>
    <name evidence="3" type="ORF">NP777_30255</name>
</gene>
<name>A0ABT1V522_9ACTN</name>
<feature type="compositionally biased region" description="Pro residues" evidence="1">
    <location>
        <begin position="610"/>
        <end position="632"/>
    </location>
</feature>
<feature type="compositionally biased region" description="Low complexity" evidence="1">
    <location>
        <begin position="330"/>
        <end position="377"/>
    </location>
</feature>
<evidence type="ECO:0000313" key="3">
    <source>
        <dbReference type="EMBL" id="MCQ8192489.1"/>
    </source>
</evidence>
<feature type="compositionally biased region" description="Gly residues" evidence="1">
    <location>
        <begin position="142"/>
        <end position="182"/>
    </location>
</feature>
<reference evidence="3 4" key="1">
    <citation type="submission" date="2022-07" db="EMBL/GenBank/DDBJ databases">
        <authorList>
            <person name="Phongsopitanun W."/>
            <person name="Tanasupawat S."/>
        </authorList>
    </citation>
    <scope>NUCLEOTIDE SEQUENCE [LARGE SCALE GENOMIC DNA]</scope>
    <source>
        <strain evidence="3 4">RCU-064</strain>
    </source>
</reference>